<accession>A0A250E741</accession>
<proteinExistence type="predicted"/>
<evidence type="ECO:0000313" key="1">
    <source>
        <dbReference type="EMBL" id="ATA67547.1"/>
    </source>
</evidence>
<dbReference type="EMBL" id="CP022378">
    <property type="protein sequence ID" value="ATA67547.1"/>
    <property type="molecule type" value="Genomic_DNA"/>
</dbReference>
<gene>
    <name evidence="1" type="ORF">CGC48_02220</name>
</gene>
<name>A0A250E741_9FLAO</name>
<sequence>MKKIIKFLIFSVISIYFFGCKNNQKANQNFDNQIKKDSVEIIQSEKINNDSSEQQTSTSSQQVEEILSIKDTIDCVFKEEKLLSHRENTDLFVFDNFSVNLKVTDEKDFNIIVNDIEYQTHIILDMGEIMVSSYKCVGDMIVFVHLEDYYATTFFAYYFSDKNLFYIGDFTIHEAKDVEEKGNQKMTFNIERKEKTIEINSFLGGKFYEKIVFTEYQKIAKNKSL</sequence>
<evidence type="ECO:0000313" key="2">
    <source>
        <dbReference type="Proteomes" id="UP000242855"/>
    </source>
</evidence>
<protein>
    <submittedName>
        <fullName evidence="1">Uncharacterized protein</fullName>
    </submittedName>
</protein>
<dbReference type="Proteomes" id="UP000242855">
    <property type="component" value="Chromosome"/>
</dbReference>
<dbReference type="RefSeq" id="WP_098028296.1">
    <property type="nucleotide sequence ID" value="NZ_CP022378.1"/>
</dbReference>
<reference evidence="1 2" key="1">
    <citation type="journal article" date="2017" name="Genome Announc.">
        <title>Twelve Complete Reference Genomes of Clinical Isolates in the Capnocytophaga Genus.</title>
        <authorList>
            <person name="Villarma A."/>
            <person name="Gulvik C.A."/>
            <person name="Rowe L.A."/>
            <person name="Sheth M."/>
            <person name="Juieng P."/>
            <person name="Nicholson A.C."/>
            <person name="Loparev V.N."/>
            <person name="McQuiston J.R."/>
        </authorList>
    </citation>
    <scope>NUCLEOTIDE SEQUENCE [LARGE SCALE GENOMIC DNA]</scope>
    <source>
        <strain evidence="1 2">G7591</strain>
    </source>
</reference>
<dbReference type="GeneID" id="96780609"/>
<dbReference type="KEGG" id="ccyn:CGC48_02220"/>
<organism evidence="1 2">
    <name type="scientific">Capnocytophaga cynodegmi</name>
    <dbReference type="NCBI Taxonomy" id="28189"/>
    <lineage>
        <taxon>Bacteria</taxon>
        <taxon>Pseudomonadati</taxon>
        <taxon>Bacteroidota</taxon>
        <taxon>Flavobacteriia</taxon>
        <taxon>Flavobacteriales</taxon>
        <taxon>Flavobacteriaceae</taxon>
        <taxon>Capnocytophaga</taxon>
    </lineage>
</organism>
<dbReference type="AlphaFoldDB" id="A0A250E741"/>